<gene>
    <name evidence="1" type="ORF">LCGC14_2196310</name>
</gene>
<accession>A0A0F9DI81</accession>
<comment type="caution">
    <text evidence="1">The sequence shown here is derived from an EMBL/GenBank/DDBJ whole genome shotgun (WGS) entry which is preliminary data.</text>
</comment>
<dbReference type="EMBL" id="LAZR01028850">
    <property type="protein sequence ID" value="KKL61339.1"/>
    <property type="molecule type" value="Genomic_DNA"/>
</dbReference>
<sequence>MKHLSVRISAAPELDAKGYLVKVIDDRNGSALTLSDADSSYWMQRMKEFSVEAMEWAVTSPQPGHVIKSHNMGCMEVARRKGDMLTLKKGLVNKGFINVDDILLTEIEPTEEYEAGILVPMWNLDEFDLTPCSCGALVPVASRTDETDAKCWWCFDE</sequence>
<evidence type="ECO:0000313" key="1">
    <source>
        <dbReference type="EMBL" id="KKL61339.1"/>
    </source>
</evidence>
<proteinExistence type="predicted"/>
<organism evidence="1">
    <name type="scientific">marine sediment metagenome</name>
    <dbReference type="NCBI Taxonomy" id="412755"/>
    <lineage>
        <taxon>unclassified sequences</taxon>
        <taxon>metagenomes</taxon>
        <taxon>ecological metagenomes</taxon>
    </lineage>
</organism>
<protein>
    <submittedName>
        <fullName evidence="1">Uncharacterized protein</fullName>
    </submittedName>
</protein>
<dbReference type="AlphaFoldDB" id="A0A0F9DI81"/>
<reference evidence="1" key="1">
    <citation type="journal article" date="2015" name="Nature">
        <title>Complex archaea that bridge the gap between prokaryotes and eukaryotes.</title>
        <authorList>
            <person name="Spang A."/>
            <person name="Saw J.H."/>
            <person name="Jorgensen S.L."/>
            <person name="Zaremba-Niedzwiedzka K."/>
            <person name="Martijn J."/>
            <person name="Lind A.E."/>
            <person name="van Eijk R."/>
            <person name="Schleper C."/>
            <person name="Guy L."/>
            <person name="Ettema T.J."/>
        </authorList>
    </citation>
    <scope>NUCLEOTIDE SEQUENCE</scope>
</reference>
<name>A0A0F9DI81_9ZZZZ</name>